<dbReference type="EMBL" id="MSDF01000020">
    <property type="protein sequence ID" value="OPA92772.1"/>
    <property type="molecule type" value="Genomic_DNA"/>
</dbReference>
<feature type="domain" description="Response regulatory" evidence="3">
    <location>
        <begin position="27"/>
        <end position="146"/>
    </location>
</feature>
<evidence type="ECO:0000256" key="2">
    <source>
        <dbReference type="PROSITE-ProRule" id="PRU00169"/>
    </source>
</evidence>
<evidence type="ECO:0000313" key="4">
    <source>
        <dbReference type="EMBL" id="OPA92772.1"/>
    </source>
</evidence>
<dbReference type="PANTHER" id="PTHR45339">
    <property type="entry name" value="HYBRID SIGNAL TRANSDUCTION HISTIDINE KINASE J"/>
    <property type="match status" value="1"/>
</dbReference>
<dbReference type="SUPFAM" id="SSF52172">
    <property type="entry name" value="CheY-like"/>
    <property type="match status" value="1"/>
</dbReference>
<dbReference type="SMART" id="SM00448">
    <property type="entry name" value="REC"/>
    <property type="match status" value="1"/>
</dbReference>
<name>A0A1T2YKJ3_PSEFL</name>
<evidence type="ECO:0000313" key="5">
    <source>
        <dbReference type="Proteomes" id="UP000190965"/>
    </source>
</evidence>
<dbReference type="PROSITE" id="PS50110">
    <property type="entry name" value="RESPONSE_REGULATORY"/>
    <property type="match status" value="1"/>
</dbReference>
<dbReference type="PANTHER" id="PTHR45339:SF3">
    <property type="entry name" value="HISTIDINE KINASE"/>
    <property type="match status" value="1"/>
</dbReference>
<dbReference type="InterPro" id="IPR011006">
    <property type="entry name" value="CheY-like_superfamily"/>
</dbReference>
<dbReference type="InterPro" id="IPR001789">
    <property type="entry name" value="Sig_transdc_resp-reg_receiver"/>
</dbReference>
<dbReference type="Gene3D" id="3.40.50.2300">
    <property type="match status" value="1"/>
</dbReference>
<organism evidence="4 5">
    <name type="scientific">Pseudomonas fluorescens</name>
    <dbReference type="NCBI Taxonomy" id="294"/>
    <lineage>
        <taxon>Bacteria</taxon>
        <taxon>Pseudomonadati</taxon>
        <taxon>Pseudomonadota</taxon>
        <taxon>Gammaproteobacteria</taxon>
        <taxon>Pseudomonadales</taxon>
        <taxon>Pseudomonadaceae</taxon>
        <taxon>Pseudomonas</taxon>
    </lineage>
</organism>
<dbReference type="GO" id="GO:0000160">
    <property type="term" value="P:phosphorelay signal transduction system"/>
    <property type="evidence" value="ECO:0007669"/>
    <property type="project" value="InterPro"/>
</dbReference>
<dbReference type="Proteomes" id="UP000190965">
    <property type="component" value="Unassembled WGS sequence"/>
</dbReference>
<dbReference type="GO" id="GO:0005524">
    <property type="term" value="F:ATP binding"/>
    <property type="evidence" value="ECO:0007669"/>
    <property type="project" value="UniProtKB-KW"/>
</dbReference>
<reference evidence="4 5" key="1">
    <citation type="submission" date="2016-12" db="EMBL/GenBank/DDBJ databases">
        <title>Draft genome sequences of seven strains of Pseudomonas fluorescens that produce 4-formylaminooxyvinylglycine.</title>
        <authorList>
            <person name="Okrent R.A."/>
            <person name="Manning V.A."/>
            <person name="Trippe K.M."/>
        </authorList>
    </citation>
    <scope>NUCLEOTIDE SEQUENCE [LARGE SCALE GENOMIC DNA]</scope>
    <source>
        <strain evidence="4 5">P5A</strain>
    </source>
</reference>
<evidence type="ECO:0000256" key="1">
    <source>
        <dbReference type="ARBA" id="ARBA00022553"/>
    </source>
</evidence>
<dbReference type="AlphaFoldDB" id="A0A1T2YKJ3"/>
<accession>A0A1T2YKJ3</accession>
<dbReference type="SUPFAM" id="SSF47226">
    <property type="entry name" value="Histidine-containing phosphotransfer domain, HPT domain"/>
    <property type="match status" value="1"/>
</dbReference>
<protein>
    <submittedName>
        <fullName evidence="4">Response regulator</fullName>
    </submittedName>
</protein>
<evidence type="ECO:0000259" key="3">
    <source>
        <dbReference type="PROSITE" id="PS50110"/>
    </source>
</evidence>
<dbReference type="OrthoDB" id="9797243at2"/>
<dbReference type="InterPro" id="IPR036641">
    <property type="entry name" value="HPT_dom_sf"/>
</dbReference>
<dbReference type="Pfam" id="PF00072">
    <property type="entry name" value="Response_reg"/>
    <property type="match status" value="1"/>
</dbReference>
<sequence>MPGSHADRDLRQALPGSTATSHWSRARVLVVDDHRTYRLLLDSLLEKLGVAHQSCSNGEQALHALAAQRFDLVISDCRMPVMDGYAMTRELRRREHAEGRPPITVLALTVSQGPEEINRCMACGMDGWLTKPIGLAQLREALCYWLAPLSSAGAMEKHTRPLTVRSHTFPSRTSLIDAFGAWDVVEPMLSSLIQEAHADLAVLTDAQVSQDAILAAQCLHRLVGSIAFLGETGLEGGAIALINAVHVSGVALNQSALDELRLHVERYLDYLAHL</sequence>
<dbReference type="GO" id="GO:0005886">
    <property type="term" value="C:plasma membrane"/>
    <property type="evidence" value="ECO:0007669"/>
    <property type="project" value="UniProtKB-SubCell"/>
</dbReference>
<gene>
    <name evidence="4" type="ORF">BFW87_16735</name>
</gene>
<keyword evidence="1 2" id="KW-0597">Phosphoprotein</keyword>
<proteinExistence type="predicted"/>
<feature type="modified residue" description="4-aspartylphosphate" evidence="2">
    <location>
        <position position="76"/>
    </location>
</feature>
<dbReference type="CDD" id="cd17546">
    <property type="entry name" value="REC_hyHK_CKI1_RcsC-like"/>
    <property type="match status" value="1"/>
</dbReference>
<dbReference type="RefSeq" id="WP_078740868.1">
    <property type="nucleotide sequence ID" value="NZ_MSDF01000020.1"/>
</dbReference>
<comment type="caution">
    <text evidence="4">The sequence shown here is derived from an EMBL/GenBank/DDBJ whole genome shotgun (WGS) entry which is preliminary data.</text>
</comment>